<dbReference type="SUPFAM" id="SSF46785">
    <property type="entry name" value="Winged helix' DNA-binding domain"/>
    <property type="match status" value="1"/>
</dbReference>
<dbReference type="Gene3D" id="3.40.190.290">
    <property type="match status" value="1"/>
</dbReference>
<keyword evidence="4" id="KW-0804">Transcription</keyword>
<dbReference type="PROSITE" id="PS50931">
    <property type="entry name" value="HTH_LYSR"/>
    <property type="match status" value="1"/>
</dbReference>
<dbReference type="PANTHER" id="PTHR30537">
    <property type="entry name" value="HTH-TYPE TRANSCRIPTIONAL REGULATOR"/>
    <property type="match status" value="1"/>
</dbReference>
<evidence type="ECO:0000256" key="4">
    <source>
        <dbReference type="ARBA" id="ARBA00023163"/>
    </source>
</evidence>
<feature type="domain" description="HTH lysR-type" evidence="5">
    <location>
        <begin position="7"/>
        <end position="64"/>
    </location>
</feature>
<dbReference type="PANTHER" id="PTHR30537:SF5">
    <property type="entry name" value="HTH-TYPE TRANSCRIPTIONAL ACTIVATOR TTDR-RELATED"/>
    <property type="match status" value="1"/>
</dbReference>
<dbReference type="Proteomes" id="UP000035963">
    <property type="component" value="Unassembled WGS sequence"/>
</dbReference>
<accession>A0A0J1CJ45</accession>
<dbReference type="CDD" id="cd08422">
    <property type="entry name" value="PBP2_CrgA_like"/>
    <property type="match status" value="1"/>
</dbReference>
<keyword evidence="3" id="KW-0238">DNA-binding</keyword>
<dbReference type="Pfam" id="PF00126">
    <property type="entry name" value="HTH_1"/>
    <property type="match status" value="1"/>
</dbReference>
<evidence type="ECO:0000256" key="3">
    <source>
        <dbReference type="ARBA" id="ARBA00023125"/>
    </source>
</evidence>
<organism evidence="6 7">
    <name type="scientific">Caballeronia mineralivorans PML1(12)</name>
    <dbReference type="NCBI Taxonomy" id="908627"/>
    <lineage>
        <taxon>Bacteria</taxon>
        <taxon>Pseudomonadati</taxon>
        <taxon>Pseudomonadota</taxon>
        <taxon>Betaproteobacteria</taxon>
        <taxon>Burkholderiales</taxon>
        <taxon>Burkholderiaceae</taxon>
        <taxon>Caballeronia</taxon>
    </lineage>
</organism>
<evidence type="ECO:0000256" key="2">
    <source>
        <dbReference type="ARBA" id="ARBA00023015"/>
    </source>
</evidence>
<comment type="caution">
    <text evidence="6">The sequence shown here is derived from an EMBL/GenBank/DDBJ whole genome shotgun (WGS) entry which is preliminary data.</text>
</comment>
<dbReference type="GO" id="GO:0043565">
    <property type="term" value="F:sequence-specific DNA binding"/>
    <property type="evidence" value="ECO:0007669"/>
    <property type="project" value="TreeGrafter"/>
</dbReference>
<keyword evidence="2" id="KW-0805">Transcription regulation</keyword>
<dbReference type="OrthoDB" id="8928056at2"/>
<sequence>MTDLDSNRIDELAALLAVAREGTFVAAGRSLQRHATIVSRRIAALESRLGVRLIERTTRRVRLTEAGERLEARVRSATEAILDAELEASANAADLRGRLRLAFPAALGRQWLAPLLPAFLARYPALMVEVEYSERYVDLVADGYDAAVRVGVLGDSRLMARKLCRHRRVLGASPAYLERRGVPIEPSELASHNCLVLPAFASFPEWRLSDGERTVTVIAQGSLLSNDSLALLDAARQGIGILGAGEWLMARDFAQGTLVPVLPAWSFDTAGGIYLVRPSAQFAPARTEAFIDWIVELFHDGPPWSRIGPSSTAA</sequence>
<dbReference type="GO" id="GO:0003700">
    <property type="term" value="F:DNA-binding transcription factor activity"/>
    <property type="evidence" value="ECO:0007669"/>
    <property type="project" value="InterPro"/>
</dbReference>
<dbReference type="InterPro" id="IPR036390">
    <property type="entry name" value="WH_DNA-bd_sf"/>
</dbReference>
<proteinExistence type="inferred from homology"/>
<dbReference type="GO" id="GO:0006351">
    <property type="term" value="P:DNA-templated transcription"/>
    <property type="evidence" value="ECO:0007669"/>
    <property type="project" value="TreeGrafter"/>
</dbReference>
<dbReference type="Gene3D" id="1.10.10.10">
    <property type="entry name" value="Winged helix-like DNA-binding domain superfamily/Winged helix DNA-binding domain"/>
    <property type="match status" value="1"/>
</dbReference>
<comment type="similarity">
    <text evidence="1">Belongs to the LysR transcriptional regulatory family.</text>
</comment>
<gene>
    <name evidence="6" type="ORF">EOS_40540</name>
</gene>
<keyword evidence="7" id="KW-1185">Reference proteome</keyword>
<dbReference type="InterPro" id="IPR000847">
    <property type="entry name" value="LysR_HTH_N"/>
</dbReference>
<dbReference type="EMBL" id="AEJF01000248">
    <property type="protein sequence ID" value="KLU20599.1"/>
    <property type="molecule type" value="Genomic_DNA"/>
</dbReference>
<evidence type="ECO:0000259" key="5">
    <source>
        <dbReference type="PROSITE" id="PS50931"/>
    </source>
</evidence>
<evidence type="ECO:0000313" key="6">
    <source>
        <dbReference type="EMBL" id="KLU20599.1"/>
    </source>
</evidence>
<reference evidence="6 7" key="1">
    <citation type="journal article" date="2015" name="Genome Announc.">
        <title>Draft Genome Sequence of Burkholderia sp. Strain PML1(12), an Ectomycorrhizosphere-Inhabiting Bacterium with Effective Mineral-Weathering Ability.</title>
        <authorList>
            <person name="Uroz S."/>
            <person name="Oger P."/>
        </authorList>
    </citation>
    <scope>NUCLEOTIDE SEQUENCE [LARGE SCALE GENOMIC DNA]</scope>
    <source>
        <strain evidence="7">PML1(12)</strain>
    </source>
</reference>
<evidence type="ECO:0000256" key="1">
    <source>
        <dbReference type="ARBA" id="ARBA00009437"/>
    </source>
</evidence>
<dbReference type="RefSeq" id="WP_047897876.1">
    <property type="nucleotide sequence ID" value="NZ_AEJF01000248.1"/>
</dbReference>
<dbReference type="InterPro" id="IPR058163">
    <property type="entry name" value="LysR-type_TF_proteobact-type"/>
</dbReference>
<dbReference type="AlphaFoldDB" id="A0A0J1CJ45"/>
<dbReference type="Pfam" id="PF03466">
    <property type="entry name" value="LysR_substrate"/>
    <property type="match status" value="1"/>
</dbReference>
<evidence type="ECO:0000313" key="7">
    <source>
        <dbReference type="Proteomes" id="UP000035963"/>
    </source>
</evidence>
<dbReference type="InterPro" id="IPR005119">
    <property type="entry name" value="LysR_subst-bd"/>
</dbReference>
<name>A0A0J1CJ45_9BURK</name>
<dbReference type="PATRIC" id="fig|908627.4.peg.9095"/>
<protein>
    <submittedName>
        <fullName evidence="6">LysR family transcriptional regulator</fullName>
    </submittedName>
</protein>
<dbReference type="InterPro" id="IPR036388">
    <property type="entry name" value="WH-like_DNA-bd_sf"/>
</dbReference>
<dbReference type="SUPFAM" id="SSF53850">
    <property type="entry name" value="Periplasmic binding protein-like II"/>
    <property type="match status" value="1"/>
</dbReference>